<dbReference type="Pfam" id="PF14378">
    <property type="entry name" value="PAP2_3"/>
    <property type="match status" value="1"/>
</dbReference>
<evidence type="ECO:0000256" key="1">
    <source>
        <dbReference type="SAM" id="Phobius"/>
    </source>
</evidence>
<protein>
    <recommendedName>
        <fullName evidence="2">Inositolphosphotransferase Aur1/Ipt1 domain-containing protein</fullName>
    </recommendedName>
</protein>
<keyword evidence="1" id="KW-0472">Membrane</keyword>
<dbReference type="Proteomes" id="UP000274661">
    <property type="component" value="Unassembled WGS sequence"/>
</dbReference>
<accession>A0A3S0EMS0</accession>
<keyword evidence="4" id="KW-1185">Reference proteome</keyword>
<gene>
    <name evidence="3" type="ORF">HMF7854_09940</name>
</gene>
<keyword evidence="1" id="KW-1133">Transmembrane helix</keyword>
<feature type="transmembrane region" description="Helical" evidence="1">
    <location>
        <begin position="49"/>
        <end position="67"/>
    </location>
</feature>
<dbReference type="InterPro" id="IPR026841">
    <property type="entry name" value="Aur1/Ipt1"/>
</dbReference>
<sequence length="137" mass="15277">MPPMHVAFATPLAIAGWRLNRVSGLLLTGYALVIWIGSIHFGWHYCVDGLVAATLMLGIWSLSRLLARPFYGIGEQDDSAARSVEQDDRAGDLPSLHLLERLVDVAKPDATRDHLVQPELARLVERHQARDVDREMV</sequence>
<keyword evidence="1" id="KW-0812">Transmembrane</keyword>
<dbReference type="AlphaFoldDB" id="A0A3S0EMS0"/>
<dbReference type="OrthoDB" id="9816314at2"/>
<feature type="transmembrane region" description="Helical" evidence="1">
    <location>
        <begin position="24"/>
        <end position="43"/>
    </location>
</feature>
<organism evidence="3 4">
    <name type="scientific">Sphingomonas ginkgonis</name>
    <dbReference type="NCBI Taxonomy" id="2315330"/>
    <lineage>
        <taxon>Bacteria</taxon>
        <taxon>Pseudomonadati</taxon>
        <taxon>Pseudomonadota</taxon>
        <taxon>Alphaproteobacteria</taxon>
        <taxon>Sphingomonadales</taxon>
        <taxon>Sphingomonadaceae</taxon>
        <taxon>Sphingomonas</taxon>
    </lineage>
</organism>
<feature type="domain" description="Inositolphosphotransferase Aur1/Ipt1" evidence="2">
    <location>
        <begin position="1"/>
        <end position="61"/>
    </location>
</feature>
<dbReference type="EMBL" id="RWJF01000001">
    <property type="protein sequence ID" value="RST31122.1"/>
    <property type="molecule type" value="Genomic_DNA"/>
</dbReference>
<comment type="caution">
    <text evidence="3">The sequence shown here is derived from an EMBL/GenBank/DDBJ whole genome shotgun (WGS) entry which is preliminary data.</text>
</comment>
<evidence type="ECO:0000313" key="4">
    <source>
        <dbReference type="Proteomes" id="UP000274661"/>
    </source>
</evidence>
<dbReference type="GO" id="GO:0016020">
    <property type="term" value="C:membrane"/>
    <property type="evidence" value="ECO:0007669"/>
    <property type="project" value="UniProtKB-SubCell"/>
</dbReference>
<reference evidence="3 4" key="1">
    <citation type="submission" date="2018-12" db="EMBL/GenBank/DDBJ databases">
        <title>Sphingomonas sp. HMF7854 Genome sequencing and assembly.</title>
        <authorList>
            <person name="Cha I."/>
            <person name="Kang H."/>
            <person name="Kim H."/>
            <person name="Kang J."/>
            <person name="Joh K."/>
        </authorList>
    </citation>
    <scope>NUCLEOTIDE SEQUENCE [LARGE SCALE GENOMIC DNA]</scope>
    <source>
        <strain evidence="3 4">HMF7854</strain>
    </source>
</reference>
<name>A0A3S0EMS0_9SPHN</name>
<proteinExistence type="predicted"/>
<evidence type="ECO:0000259" key="2">
    <source>
        <dbReference type="Pfam" id="PF14378"/>
    </source>
</evidence>
<evidence type="ECO:0000313" key="3">
    <source>
        <dbReference type="EMBL" id="RST31122.1"/>
    </source>
</evidence>